<evidence type="ECO:0000313" key="2">
    <source>
        <dbReference type="Proteomes" id="UP000292685"/>
    </source>
</evidence>
<keyword evidence="2" id="KW-1185">Reference proteome</keyword>
<proteinExistence type="predicted"/>
<reference evidence="1 2" key="1">
    <citation type="submission" date="2019-02" db="EMBL/GenBank/DDBJ databases">
        <title>Sequencing the genomes of 1000 actinobacteria strains.</title>
        <authorList>
            <person name="Klenk H.-P."/>
        </authorList>
    </citation>
    <scope>NUCLEOTIDE SEQUENCE [LARGE SCALE GENOMIC DNA]</scope>
    <source>
        <strain evidence="1 2">DSM 17364</strain>
    </source>
</reference>
<gene>
    <name evidence="1" type="ORF">EV380_1574</name>
</gene>
<dbReference type="RefSeq" id="WP_130450501.1">
    <property type="nucleotide sequence ID" value="NZ_SHLA01000001.1"/>
</dbReference>
<comment type="caution">
    <text evidence="1">The sequence shown here is derived from an EMBL/GenBank/DDBJ whole genome shotgun (WGS) entry which is preliminary data.</text>
</comment>
<sequence length="165" mass="18104">MDKPKNAGDYWTGSFGASLLCTTDMNYEIQLTSVDWETADPKPVGVVPALRVYQGESDGPSPFVGLLGKPWEDEELSTDATTFVHDLTGYHIDQPCEELDGGAKNDFTELILVMEAGPEGADITRFGINYTAKGRPYRLKIENRSIMCGTAISQRPEDDPGYSDC</sequence>
<dbReference type="AlphaFoldDB" id="A0A4Q8AEI8"/>
<dbReference type="EMBL" id="SHLA01000001">
    <property type="protein sequence ID" value="RZU61989.1"/>
    <property type="molecule type" value="Genomic_DNA"/>
</dbReference>
<protein>
    <submittedName>
        <fullName evidence="1">Uncharacterized protein</fullName>
    </submittedName>
</protein>
<dbReference type="Proteomes" id="UP000292685">
    <property type="component" value="Unassembled WGS sequence"/>
</dbReference>
<accession>A0A4Q8AEI8</accession>
<evidence type="ECO:0000313" key="1">
    <source>
        <dbReference type="EMBL" id="RZU61989.1"/>
    </source>
</evidence>
<organism evidence="1 2">
    <name type="scientific">Zhihengliuella halotolerans</name>
    <dbReference type="NCBI Taxonomy" id="370736"/>
    <lineage>
        <taxon>Bacteria</taxon>
        <taxon>Bacillati</taxon>
        <taxon>Actinomycetota</taxon>
        <taxon>Actinomycetes</taxon>
        <taxon>Micrococcales</taxon>
        <taxon>Micrococcaceae</taxon>
        <taxon>Zhihengliuella</taxon>
    </lineage>
</organism>
<name>A0A4Q8AEI8_9MICC</name>